<dbReference type="InterPro" id="IPR010997">
    <property type="entry name" value="HRDC-like_sf"/>
</dbReference>
<name>A0ABU5NAE6_9RICK</name>
<organism evidence="2 3">
    <name type="scientific">Candidatus Megaera venefica</name>
    <dbReference type="NCBI Taxonomy" id="2055910"/>
    <lineage>
        <taxon>Bacteria</taxon>
        <taxon>Pseudomonadati</taxon>
        <taxon>Pseudomonadota</taxon>
        <taxon>Alphaproteobacteria</taxon>
        <taxon>Rickettsiales</taxon>
        <taxon>Rickettsiaceae</taxon>
        <taxon>Candidatus Megaera</taxon>
    </lineage>
</organism>
<protein>
    <submittedName>
        <fullName evidence="2">Ribonuclease D</fullName>
    </submittedName>
</protein>
<evidence type="ECO:0000313" key="2">
    <source>
        <dbReference type="EMBL" id="MEA0970133.1"/>
    </source>
</evidence>
<accession>A0ABU5NAE6</accession>
<dbReference type="PANTHER" id="PTHR47649">
    <property type="entry name" value="RIBONUCLEASE D"/>
    <property type="match status" value="1"/>
</dbReference>
<dbReference type="EMBL" id="JARJFB010000003">
    <property type="protein sequence ID" value="MEA0970133.1"/>
    <property type="molecule type" value="Genomic_DNA"/>
</dbReference>
<dbReference type="Gene3D" id="3.30.420.10">
    <property type="entry name" value="Ribonuclease H-like superfamily/Ribonuclease H"/>
    <property type="match status" value="1"/>
</dbReference>
<dbReference type="InterPro" id="IPR002562">
    <property type="entry name" value="3'-5'_exonuclease_dom"/>
</dbReference>
<dbReference type="SUPFAM" id="SSF47819">
    <property type="entry name" value="HRDC-like"/>
    <property type="match status" value="1"/>
</dbReference>
<dbReference type="InterPro" id="IPR012337">
    <property type="entry name" value="RNaseH-like_sf"/>
</dbReference>
<dbReference type="Pfam" id="PF01612">
    <property type="entry name" value="DNA_pol_A_exo1"/>
    <property type="match status" value="1"/>
</dbReference>
<proteinExistence type="predicted"/>
<gene>
    <name evidence="2" type="ORF">Megvenef_00082</name>
</gene>
<evidence type="ECO:0000259" key="1">
    <source>
        <dbReference type="SMART" id="SM00474"/>
    </source>
</evidence>
<dbReference type="SMART" id="SM00474">
    <property type="entry name" value="35EXOc"/>
    <property type="match status" value="1"/>
</dbReference>
<dbReference type="CDD" id="cd06142">
    <property type="entry name" value="RNaseD_exo"/>
    <property type="match status" value="1"/>
</dbReference>
<dbReference type="Proteomes" id="UP001291687">
    <property type="component" value="Unassembled WGS sequence"/>
</dbReference>
<dbReference type="RefSeq" id="WP_322776040.1">
    <property type="nucleotide sequence ID" value="NZ_JARJFB010000003.1"/>
</dbReference>
<dbReference type="InterPro" id="IPR036397">
    <property type="entry name" value="RNaseH_sf"/>
</dbReference>
<dbReference type="SUPFAM" id="SSF53098">
    <property type="entry name" value="Ribonuclease H-like"/>
    <property type="match status" value="1"/>
</dbReference>
<dbReference type="PANTHER" id="PTHR47649:SF1">
    <property type="entry name" value="RIBONUCLEASE D"/>
    <property type="match status" value="1"/>
</dbReference>
<sequence>MRIIADQKEFELICGELALESVIFMDTEFYRRKTYYAKLSLVQIATREQRIIVDALAITDISPLKELLLNEKICKVFHAPDQDFDIFLHLFGKLPKNIFDTQIAAGVIGLDEVMGYGRLCKALLNINIDKTMQKANWLERPLLEELIEYAIKDVEYLIPLYRELSNSINSRNLWETYKARSHKLLDTESYKINPEKMIKKMGLQERSSVFRENFSHFLMLREECAQSVNLPRGHCVSDQDLIRICETLPTTDRDLIKLQIERLPIAKKPFKDKLFELCLGLREL</sequence>
<keyword evidence="3" id="KW-1185">Reference proteome</keyword>
<comment type="caution">
    <text evidence="2">The sequence shown here is derived from an EMBL/GenBank/DDBJ whole genome shotgun (WGS) entry which is preliminary data.</text>
</comment>
<dbReference type="InterPro" id="IPR051086">
    <property type="entry name" value="RNase_D-like"/>
</dbReference>
<reference evidence="2 3" key="1">
    <citation type="submission" date="2023-03" db="EMBL/GenBank/DDBJ databases">
        <title>Host association and intracellularity evolved multiple times independently in the Rickettsiales.</title>
        <authorList>
            <person name="Castelli M."/>
            <person name="Nardi T."/>
            <person name="Gammuto L."/>
            <person name="Bellinzona G."/>
            <person name="Sabaneyeva E."/>
            <person name="Potekhin A."/>
            <person name="Serra V."/>
            <person name="Petroni G."/>
            <person name="Sassera D."/>
        </authorList>
    </citation>
    <scope>NUCLEOTIDE SEQUENCE [LARGE SCALE GENOMIC DNA]</scope>
    <source>
        <strain evidence="2 3">Sr 2-6</strain>
    </source>
</reference>
<feature type="domain" description="3'-5' exonuclease" evidence="1">
    <location>
        <begin position="1"/>
        <end position="169"/>
    </location>
</feature>
<evidence type="ECO:0000313" key="3">
    <source>
        <dbReference type="Proteomes" id="UP001291687"/>
    </source>
</evidence>